<dbReference type="Pfam" id="PF03016">
    <property type="entry name" value="Exostosin_GT47"/>
    <property type="match status" value="1"/>
</dbReference>
<evidence type="ECO:0000313" key="10">
    <source>
        <dbReference type="EMBL" id="RZC30013.1"/>
    </source>
</evidence>
<dbReference type="EMBL" id="QZWG01000001">
    <property type="protein sequence ID" value="RZC30012.1"/>
    <property type="molecule type" value="Genomic_DNA"/>
</dbReference>
<dbReference type="InterPro" id="IPR040911">
    <property type="entry name" value="Exostosin_GT47"/>
</dbReference>
<comment type="caution">
    <text evidence="10">The sequence shown here is derived from an EMBL/GenBank/DDBJ whole genome shotgun (WGS) entry which is preliminary data.</text>
</comment>
<evidence type="ECO:0000256" key="6">
    <source>
        <dbReference type="SAM" id="MobiDB-lite"/>
    </source>
</evidence>
<dbReference type="InterPro" id="IPR004263">
    <property type="entry name" value="Exostosin"/>
</dbReference>
<dbReference type="GO" id="GO:0000139">
    <property type="term" value="C:Golgi membrane"/>
    <property type="evidence" value="ECO:0007669"/>
    <property type="project" value="UniProtKB-SubCell"/>
</dbReference>
<dbReference type="Proteomes" id="UP000289340">
    <property type="component" value="Chromosome 1"/>
</dbReference>
<evidence type="ECO:0000256" key="7">
    <source>
        <dbReference type="SAM" id="Phobius"/>
    </source>
</evidence>
<evidence type="ECO:0000313" key="9">
    <source>
        <dbReference type="EMBL" id="RZC30012.1"/>
    </source>
</evidence>
<evidence type="ECO:0000256" key="4">
    <source>
        <dbReference type="ARBA" id="ARBA00022968"/>
    </source>
</evidence>
<sequence>MGISVVAMKLRHVAIRRLSVVGMFVAVIVVFQCCWTTYYSVLDAGGSSVALPIEVSISGTSEKKGVFRSTSATNVMLNATFVSHSKEYDSEKEADLDHELESDGGRNSREGHIPNNKGFKVGNHKDAIYSFTQKRPKYAVLSASDMLLAVKKPSNESRIQSVEMESQNEKPQVLKSPLSMSKSKPKMGTSSTRSKLVWPTSITQMNSLMLQSFNSSASMRPRWSSRRDRELLSAKLEIENAHAISNSSGLYAPIFRDVSKFSRSYELMERKLKVFIYREGAKPIFHQPKMRGIYASEGWFMKLMEGNKRFIVKDPRKAHLFYLPFSSQMLRVTLSNPKQMEQHLEKYVELIAGRYRFWNRTDGADHFLVACHDWASRITRQPMKGCIRSLCNSNVAKGFQIGKDTTLPVTYIHSVMDPLKECAGKPPSERSALAFFAGSMHGYLRPILLKHWANKEPDMKIFGPMPRDLEGKKMYMEYMNSSKYCICARGYEVHTPRIIEAIFSGCVPVIISDNYVPPLFEVLKWEAFSLFVRERDVPSLRDILLSIPEEKYLALHLGVKKVQQHFLWHKVPVKYDLFHMILHAIWKNRLSQIRPR</sequence>
<evidence type="ECO:0000256" key="1">
    <source>
        <dbReference type="ARBA" id="ARBA00004323"/>
    </source>
</evidence>
<dbReference type="Gramene" id="XM_028383292.1">
    <property type="protein sequence ID" value="XP_028239093.1"/>
    <property type="gene ID" value="LOC114418106"/>
</dbReference>
<dbReference type="PANTHER" id="PTHR11062">
    <property type="entry name" value="EXOSTOSIN HEPARAN SULFATE GLYCOSYLTRANSFERASE -RELATED"/>
    <property type="match status" value="1"/>
</dbReference>
<organism evidence="10 11">
    <name type="scientific">Glycine soja</name>
    <name type="common">Wild soybean</name>
    <dbReference type="NCBI Taxonomy" id="3848"/>
    <lineage>
        <taxon>Eukaryota</taxon>
        <taxon>Viridiplantae</taxon>
        <taxon>Streptophyta</taxon>
        <taxon>Embryophyta</taxon>
        <taxon>Tracheophyta</taxon>
        <taxon>Spermatophyta</taxon>
        <taxon>Magnoliopsida</taxon>
        <taxon>eudicotyledons</taxon>
        <taxon>Gunneridae</taxon>
        <taxon>Pentapetalae</taxon>
        <taxon>rosids</taxon>
        <taxon>fabids</taxon>
        <taxon>Fabales</taxon>
        <taxon>Fabaceae</taxon>
        <taxon>Papilionoideae</taxon>
        <taxon>50 kb inversion clade</taxon>
        <taxon>NPAAA clade</taxon>
        <taxon>indigoferoid/millettioid clade</taxon>
        <taxon>Phaseoleae</taxon>
        <taxon>Glycine</taxon>
        <taxon>Glycine subgen. Soja</taxon>
    </lineage>
</organism>
<keyword evidence="7" id="KW-0812">Transmembrane</keyword>
<evidence type="ECO:0000256" key="3">
    <source>
        <dbReference type="ARBA" id="ARBA00022676"/>
    </source>
</evidence>
<keyword evidence="5" id="KW-0333">Golgi apparatus</keyword>
<dbReference type="GO" id="GO:0016757">
    <property type="term" value="F:glycosyltransferase activity"/>
    <property type="evidence" value="ECO:0007669"/>
    <property type="project" value="UniProtKB-KW"/>
</dbReference>
<comment type="similarity">
    <text evidence="2">Belongs to the glycosyltransferase 47 family.</text>
</comment>
<feature type="region of interest" description="Disordered" evidence="6">
    <location>
        <begin position="88"/>
        <end position="117"/>
    </location>
</feature>
<feature type="compositionally biased region" description="Basic and acidic residues" evidence="6">
    <location>
        <begin position="88"/>
        <end position="112"/>
    </location>
</feature>
<name>A0A445M3H9_GLYSO</name>
<evidence type="ECO:0000256" key="2">
    <source>
        <dbReference type="ARBA" id="ARBA00010271"/>
    </source>
</evidence>
<keyword evidence="4" id="KW-0735">Signal-anchor</keyword>
<gene>
    <name evidence="10" type="ORF">D0Y65_001574</name>
</gene>
<dbReference type="Gramene" id="XM_028383283.1">
    <property type="protein sequence ID" value="XP_028239084.1"/>
    <property type="gene ID" value="LOC114418106"/>
</dbReference>
<dbReference type="AlphaFoldDB" id="A0A445M3H9"/>
<feature type="domain" description="Exostosin GT47" evidence="8">
    <location>
        <begin position="269"/>
        <end position="545"/>
    </location>
</feature>
<evidence type="ECO:0000313" key="11">
    <source>
        <dbReference type="Proteomes" id="UP000289340"/>
    </source>
</evidence>
<feature type="region of interest" description="Disordered" evidence="6">
    <location>
        <begin position="158"/>
        <end position="194"/>
    </location>
</feature>
<comment type="subcellular location">
    <subcellularLocation>
        <location evidence="1">Golgi apparatus membrane</location>
        <topology evidence="1">Single-pass type II membrane protein</topology>
    </subcellularLocation>
</comment>
<accession>A0A445M3H9</accession>
<keyword evidence="7" id="KW-1133">Transmembrane helix</keyword>
<keyword evidence="11" id="KW-1185">Reference proteome</keyword>
<keyword evidence="10" id="KW-0808">Transferase</keyword>
<proteinExistence type="inferred from homology"/>
<evidence type="ECO:0000256" key="5">
    <source>
        <dbReference type="ARBA" id="ARBA00023034"/>
    </source>
</evidence>
<evidence type="ECO:0000259" key="8">
    <source>
        <dbReference type="Pfam" id="PF03016"/>
    </source>
</evidence>
<keyword evidence="3" id="KW-0328">Glycosyltransferase</keyword>
<dbReference type="EMBL" id="QZWG01000001">
    <property type="protein sequence ID" value="RZC30013.1"/>
    <property type="molecule type" value="Genomic_DNA"/>
</dbReference>
<feature type="transmembrane region" description="Helical" evidence="7">
    <location>
        <begin position="20"/>
        <end position="41"/>
    </location>
</feature>
<protein>
    <submittedName>
        <fullName evidence="9">Putative glycosyltransferase isoform A</fullName>
    </submittedName>
    <submittedName>
        <fullName evidence="10">Putative glycosyltransferase isoform B</fullName>
    </submittedName>
</protein>
<reference evidence="10 11" key="1">
    <citation type="submission" date="2018-09" db="EMBL/GenBank/DDBJ databases">
        <title>A high-quality reference genome of wild soybean provides a powerful tool to mine soybean genomes.</title>
        <authorList>
            <person name="Xie M."/>
            <person name="Chung C.Y.L."/>
            <person name="Li M.-W."/>
            <person name="Wong F.-L."/>
            <person name="Chan T.-F."/>
            <person name="Lam H.-M."/>
        </authorList>
    </citation>
    <scope>NUCLEOTIDE SEQUENCE [LARGE SCALE GENOMIC DNA]</scope>
    <source>
        <strain evidence="11">cv. W05</strain>
        <tissue evidence="10">Hypocotyl of etiolated seedlings</tissue>
    </source>
</reference>
<dbReference type="PANTHER" id="PTHR11062:SF73">
    <property type="entry name" value="EXOSTOSIN-LIKE 3"/>
    <property type="match status" value="1"/>
</dbReference>
<keyword evidence="7" id="KW-0472">Membrane</keyword>